<comment type="caution">
    <text evidence="4">The sequence shown here is derived from an EMBL/GenBank/DDBJ whole genome shotgun (WGS) entry which is preliminary data.</text>
</comment>
<dbReference type="PANTHER" id="PTHR44591">
    <property type="entry name" value="STRESS RESPONSE REGULATOR PROTEIN 1"/>
    <property type="match status" value="1"/>
</dbReference>
<evidence type="ECO:0000313" key="5">
    <source>
        <dbReference type="Proteomes" id="UP001144372"/>
    </source>
</evidence>
<organism evidence="4 5">
    <name type="scientific">Desulforhabdus amnigena</name>
    <dbReference type="NCBI Taxonomy" id="40218"/>
    <lineage>
        <taxon>Bacteria</taxon>
        <taxon>Pseudomonadati</taxon>
        <taxon>Thermodesulfobacteriota</taxon>
        <taxon>Syntrophobacteria</taxon>
        <taxon>Syntrophobacterales</taxon>
        <taxon>Syntrophobacteraceae</taxon>
        <taxon>Desulforhabdus</taxon>
    </lineage>
</organism>
<keyword evidence="1 2" id="KW-0597">Phosphoprotein</keyword>
<feature type="modified residue" description="4-aspartylphosphate" evidence="2">
    <location>
        <position position="54"/>
    </location>
</feature>
<name>A0A9W6FTG2_9BACT</name>
<dbReference type="EMBL" id="BSDR01000001">
    <property type="protein sequence ID" value="GLI33186.1"/>
    <property type="molecule type" value="Genomic_DNA"/>
</dbReference>
<dbReference type="PANTHER" id="PTHR44591:SF3">
    <property type="entry name" value="RESPONSE REGULATORY DOMAIN-CONTAINING PROTEIN"/>
    <property type="match status" value="1"/>
</dbReference>
<proteinExistence type="predicted"/>
<dbReference type="RefSeq" id="WP_281792201.1">
    <property type="nucleotide sequence ID" value="NZ_BSDR01000001.1"/>
</dbReference>
<dbReference type="InterPro" id="IPR001789">
    <property type="entry name" value="Sig_transdc_resp-reg_receiver"/>
</dbReference>
<dbReference type="Pfam" id="PF00072">
    <property type="entry name" value="Response_reg"/>
    <property type="match status" value="1"/>
</dbReference>
<dbReference type="InterPro" id="IPR011006">
    <property type="entry name" value="CheY-like_superfamily"/>
</dbReference>
<gene>
    <name evidence="4" type="ORF">DAMNIGENAA_06190</name>
</gene>
<evidence type="ECO:0000256" key="2">
    <source>
        <dbReference type="PROSITE-ProRule" id="PRU00169"/>
    </source>
</evidence>
<dbReference type="GO" id="GO:0000160">
    <property type="term" value="P:phosphorelay signal transduction system"/>
    <property type="evidence" value="ECO:0007669"/>
    <property type="project" value="InterPro"/>
</dbReference>
<keyword evidence="5" id="KW-1185">Reference proteome</keyword>
<dbReference type="AlphaFoldDB" id="A0A9W6FTG2"/>
<sequence length="120" mass="13927">MKNIQEIFVVDDDQGILDSFDALLGDDYPLAMFNDSSRALRLLYEKNPRLLFLDIKMPGMSGIEVLKWIRDKKLATKVVIVTALPQSHYEESAHQYGIYRYLKKPLDIDEVEEITREALH</sequence>
<evidence type="ECO:0000313" key="4">
    <source>
        <dbReference type="EMBL" id="GLI33186.1"/>
    </source>
</evidence>
<protein>
    <recommendedName>
        <fullName evidence="3">Response regulatory domain-containing protein</fullName>
    </recommendedName>
</protein>
<dbReference type="SMART" id="SM00448">
    <property type="entry name" value="REC"/>
    <property type="match status" value="1"/>
</dbReference>
<dbReference type="SUPFAM" id="SSF52172">
    <property type="entry name" value="CheY-like"/>
    <property type="match status" value="1"/>
</dbReference>
<reference evidence="4" key="1">
    <citation type="submission" date="2022-12" db="EMBL/GenBank/DDBJ databases">
        <title>Reference genome sequencing for broad-spectrum identification of bacterial and archaeal isolates by mass spectrometry.</title>
        <authorList>
            <person name="Sekiguchi Y."/>
            <person name="Tourlousse D.M."/>
        </authorList>
    </citation>
    <scope>NUCLEOTIDE SEQUENCE</scope>
    <source>
        <strain evidence="4">ASRB1</strain>
    </source>
</reference>
<evidence type="ECO:0000259" key="3">
    <source>
        <dbReference type="PROSITE" id="PS50110"/>
    </source>
</evidence>
<evidence type="ECO:0000256" key="1">
    <source>
        <dbReference type="ARBA" id="ARBA00022553"/>
    </source>
</evidence>
<feature type="domain" description="Response regulatory" evidence="3">
    <location>
        <begin position="6"/>
        <end position="119"/>
    </location>
</feature>
<dbReference type="Proteomes" id="UP001144372">
    <property type="component" value="Unassembled WGS sequence"/>
</dbReference>
<dbReference type="CDD" id="cd00156">
    <property type="entry name" value="REC"/>
    <property type="match status" value="1"/>
</dbReference>
<dbReference type="PROSITE" id="PS50110">
    <property type="entry name" value="RESPONSE_REGULATORY"/>
    <property type="match status" value="1"/>
</dbReference>
<dbReference type="Gene3D" id="3.40.50.2300">
    <property type="match status" value="1"/>
</dbReference>
<accession>A0A9W6FTG2</accession>
<dbReference type="InterPro" id="IPR050595">
    <property type="entry name" value="Bact_response_regulator"/>
</dbReference>